<dbReference type="PANTHER" id="PTHR42798:SF7">
    <property type="entry name" value="ALPHA-D-RIBOSE 1-METHYLPHOSPHONATE 5-TRIPHOSPHATE SYNTHASE SUBUNIT PHNL"/>
    <property type="match status" value="1"/>
</dbReference>
<dbReference type="PROSITE" id="PS50893">
    <property type="entry name" value="ABC_TRANSPORTER_2"/>
    <property type="match status" value="1"/>
</dbReference>
<organism evidence="6 7">
    <name type="scientific">Eupransor demetentiae</name>
    <dbReference type="NCBI Taxonomy" id="3109584"/>
    <lineage>
        <taxon>Bacteria</taxon>
        <taxon>Bacillati</taxon>
        <taxon>Bacillota</taxon>
        <taxon>Bacilli</taxon>
        <taxon>Lactobacillales</taxon>
        <taxon>Lactobacillaceae</taxon>
        <taxon>Eupransor</taxon>
    </lineage>
</organism>
<dbReference type="RefSeq" id="WP_349641919.1">
    <property type="nucleotide sequence ID" value="NZ_CAWVOH010000002.1"/>
</dbReference>
<dbReference type="Pfam" id="PF00005">
    <property type="entry name" value="ABC_tran"/>
    <property type="match status" value="1"/>
</dbReference>
<evidence type="ECO:0000259" key="5">
    <source>
        <dbReference type="PROSITE" id="PS50893"/>
    </source>
</evidence>
<dbReference type="PANTHER" id="PTHR42798">
    <property type="entry name" value="LIPOPROTEIN-RELEASING SYSTEM ATP-BINDING PROTEIN LOLD"/>
    <property type="match status" value="1"/>
</dbReference>
<keyword evidence="7" id="KW-1185">Reference proteome</keyword>
<reference evidence="6 7" key="1">
    <citation type="submission" date="2024-01" db="EMBL/GenBank/DDBJ databases">
        <authorList>
            <person name="Botero Cardona J."/>
        </authorList>
    </citation>
    <scope>NUCLEOTIDE SEQUENCE [LARGE SCALE GENOMIC DNA]</scope>
    <source>
        <strain evidence="6 7">LMG 33000</strain>
    </source>
</reference>
<dbReference type="EMBL" id="CAWVOH010000002">
    <property type="protein sequence ID" value="CAK8054366.1"/>
    <property type="molecule type" value="Genomic_DNA"/>
</dbReference>
<name>A0ABM9N5D8_9LACO</name>
<evidence type="ECO:0000256" key="4">
    <source>
        <dbReference type="ARBA" id="ARBA00022840"/>
    </source>
</evidence>
<accession>A0ABM9N5D8</accession>
<dbReference type="InterPro" id="IPR003593">
    <property type="entry name" value="AAA+_ATPase"/>
</dbReference>
<dbReference type="Proteomes" id="UP001314241">
    <property type="component" value="Unassembled WGS sequence"/>
</dbReference>
<evidence type="ECO:0000256" key="3">
    <source>
        <dbReference type="ARBA" id="ARBA00022741"/>
    </source>
</evidence>
<gene>
    <name evidence="6" type="ORF">R54876_GBNLAHCA_00933</name>
</gene>
<feature type="domain" description="ABC transporter" evidence="5">
    <location>
        <begin position="4"/>
        <end position="243"/>
    </location>
</feature>
<dbReference type="SMART" id="SM00382">
    <property type="entry name" value="AAA"/>
    <property type="match status" value="1"/>
</dbReference>
<evidence type="ECO:0000256" key="2">
    <source>
        <dbReference type="ARBA" id="ARBA00022448"/>
    </source>
</evidence>
<evidence type="ECO:0000313" key="7">
    <source>
        <dbReference type="Proteomes" id="UP001314241"/>
    </source>
</evidence>
<dbReference type="Gene3D" id="3.40.50.300">
    <property type="entry name" value="P-loop containing nucleotide triphosphate hydrolases"/>
    <property type="match status" value="1"/>
</dbReference>
<dbReference type="InterPro" id="IPR017911">
    <property type="entry name" value="MacB-like_ATP-bd"/>
</dbReference>
<comment type="caution">
    <text evidence="6">The sequence shown here is derived from an EMBL/GenBank/DDBJ whole genome shotgun (WGS) entry which is preliminary data.</text>
</comment>
<keyword evidence="4" id="KW-0067">ATP-binding</keyword>
<protein>
    <submittedName>
        <fullName evidence="6">ATPase component (LolD)</fullName>
    </submittedName>
</protein>
<proteinExistence type="inferred from homology"/>
<dbReference type="SUPFAM" id="SSF52540">
    <property type="entry name" value="P-loop containing nucleoside triphosphate hydrolases"/>
    <property type="match status" value="1"/>
</dbReference>
<dbReference type="InterPro" id="IPR027417">
    <property type="entry name" value="P-loop_NTPase"/>
</dbReference>
<dbReference type="InterPro" id="IPR017871">
    <property type="entry name" value="ABC_transporter-like_CS"/>
</dbReference>
<evidence type="ECO:0000256" key="1">
    <source>
        <dbReference type="ARBA" id="ARBA00005417"/>
    </source>
</evidence>
<dbReference type="InterPro" id="IPR003439">
    <property type="entry name" value="ABC_transporter-like_ATP-bd"/>
</dbReference>
<evidence type="ECO:0000313" key="6">
    <source>
        <dbReference type="EMBL" id="CAK8054366.1"/>
    </source>
</evidence>
<dbReference type="PROSITE" id="PS00211">
    <property type="entry name" value="ABC_TRANSPORTER_1"/>
    <property type="match status" value="1"/>
</dbReference>
<comment type="similarity">
    <text evidence="1">Belongs to the ABC transporter superfamily.</text>
</comment>
<dbReference type="CDD" id="cd03255">
    <property type="entry name" value="ABC_MJ0796_LolCDE_FtsE"/>
    <property type="match status" value="1"/>
</dbReference>
<sequence length="251" mass="27717">MPLLKVEHLQKEYRSRLSANKVQALKDVNFEVEPGEFIAIMGESGSGKSTLLNCLATIDKPSAGQIFLNDKNLTKLKDREVAQYRRDHLGFVFQDFNLLNTLSVADNIYLPLVLAKDTKGKEAKLAPLAKALGIEDLLDKYPYELSGGQQQRVAIGRALITKPELLLGDEPTGALDSKNAAEIMDLFDQSNQAGQTILMVTHSSLTASHARRVLFIKDGTVFHQIYRGEQNETEFLLSINDAMTNLLGGLS</sequence>
<keyword evidence="2" id="KW-0813">Transport</keyword>
<keyword evidence="3" id="KW-0547">Nucleotide-binding</keyword>